<evidence type="ECO:0000256" key="1">
    <source>
        <dbReference type="ARBA" id="ARBA00006745"/>
    </source>
</evidence>
<dbReference type="InterPro" id="IPR032466">
    <property type="entry name" value="Metal_Hydrolase"/>
</dbReference>
<accession>A0A4Q7LFK1</accession>
<dbReference type="Gene3D" id="3.20.20.140">
    <property type="entry name" value="Metal-dependent hydrolases"/>
    <property type="match status" value="1"/>
</dbReference>
<dbReference type="RefSeq" id="WP_130483106.1">
    <property type="nucleotide sequence ID" value="NZ_SGWV01000011.1"/>
</dbReference>
<keyword evidence="5" id="KW-1185">Reference proteome</keyword>
<feature type="domain" description="Amidohydrolase-related" evidence="3">
    <location>
        <begin position="60"/>
        <end position="431"/>
    </location>
</feature>
<dbReference type="PANTHER" id="PTHR43794:SF11">
    <property type="entry name" value="AMIDOHYDROLASE-RELATED DOMAIN-CONTAINING PROTEIN"/>
    <property type="match status" value="1"/>
</dbReference>
<proteinExistence type="inferred from homology"/>
<dbReference type="GO" id="GO:0016810">
    <property type="term" value="F:hydrolase activity, acting on carbon-nitrogen (but not peptide) bonds"/>
    <property type="evidence" value="ECO:0007669"/>
    <property type="project" value="InterPro"/>
</dbReference>
<dbReference type="AlphaFoldDB" id="A0A4Q7LFK1"/>
<sequence>MTAGHDLLITGACAVWTGLRGAEARLAGGQDIRIRAGRIAATGHLSPEPGERVLDARGGVVMPGWVNTHHHLFQSLLKGIPEGLDLDLMGWLSAVPVRWRRGFDQEHTLRLAARVGLVELLLSGCTTVSDHQYHLWPGMPWDPSAAVFDEAERLGVRMVLARGGQTVSRMVDTTPSPQVQPETLDQLLTGLARDVQRFHDPAPDAMRRVVCAPTTPTWSVLPDELDVIAREARALGVQLHSHLSETVDYVRYCREVHACTPLEFVERHGWVGPDVWYAHMVHLSPAEVQRCAETGTGIAHCPQSNGRLGSGVAPLVAALAAGVPVSLAVDGAASNEAADMLSEAHACWLIHRALHGAGALPVADVIHVGTAGGARVLGLDAVGTLRPGQAADLVIYDLDEPAHFGLHDPAVAPVVSGRGRARAVLVGGRVVVEDGAIPGLDLAELRAQAAAEVAALKTRLA</sequence>
<evidence type="ECO:0000313" key="4">
    <source>
        <dbReference type="EMBL" id="RZS52098.1"/>
    </source>
</evidence>
<dbReference type="CDD" id="cd01298">
    <property type="entry name" value="ATZ_TRZ_like"/>
    <property type="match status" value="1"/>
</dbReference>
<organism evidence="4 5">
    <name type="scientific">Sphaerotilus mobilis</name>
    <dbReference type="NCBI Taxonomy" id="47994"/>
    <lineage>
        <taxon>Bacteria</taxon>
        <taxon>Pseudomonadati</taxon>
        <taxon>Pseudomonadota</taxon>
        <taxon>Betaproteobacteria</taxon>
        <taxon>Burkholderiales</taxon>
        <taxon>Sphaerotilaceae</taxon>
        <taxon>Sphaerotilus</taxon>
    </lineage>
</organism>
<dbReference type="PANTHER" id="PTHR43794">
    <property type="entry name" value="AMINOHYDROLASE SSNA-RELATED"/>
    <property type="match status" value="1"/>
</dbReference>
<dbReference type="InterPro" id="IPR050287">
    <property type="entry name" value="MTA/SAH_deaminase"/>
</dbReference>
<dbReference type="Pfam" id="PF01979">
    <property type="entry name" value="Amidohydro_1"/>
    <property type="match status" value="1"/>
</dbReference>
<evidence type="ECO:0000259" key="3">
    <source>
        <dbReference type="Pfam" id="PF01979"/>
    </source>
</evidence>
<comment type="caution">
    <text evidence="4">The sequence shown here is derived from an EMBL/GenBank/DDBJ whole genome shotgun (WGS) entry which is preliminary data.</text>
</comment>
<dbReference type="NCBIfam" id="NF009059">
    <property type="entry name" value="PRK12393.1"/>
    <property type="match status" value="1"/>
</dbReference>
<protein>
    <submittedName>
        <fullName evidence="4">Cytosine/adenosine deaminase-related metal-dependent hydrolase</fullName>
    </submittedName>
</protein>
<evidence type="ECO:0000256" key="2">
    <source>
        <dbReference type="ARBA" id="ARBA00022801"/>
    </source>
</evidence>
<name>A0A4Q7LFK1_9BURK</name>
<dbReference type="OrthoDB" id="9807210at2"/>
<dbReference type="InterPro" id="IPR006680">
    <property type="entry name" value="Amidohydro-rel"/>
</dbReference>
<keyword evidence="2 4" id="KW-0378">Hydrolase</keyword>
<dbReference type="SUPFAM" id="SSF51556">
    <property type="entry name" value="Metallo-dependent hydrolases"/>
    <property type="match status" value="1"/>
</dbReference>
<evidence type="ECO:0000313" key="5">
    <source>
        <dbReference type="Proteomes" id="UP000293433"/>
    </source>
</evidence>
<dbReference type="InterPro" id="IPR011059">
    <property type="entry name" value="Metal-dep_hydrolase_composite"/>
</dbReference>
<dbReference type="Gene3D" id="2.30.40.10">
    <property type="entry name" value="Urease, subunit C, domain 1"/>
    <property type="match status" value="1"/>
</dbReference>
<reference evidence="4 5" key="1">
    <citation type="submission" date="2019-02" db="EMBL/GenBank/DDBJ databases">
        <title>Genomic Encyclopedia of Type Strains, Phase IV (KMG-IV): sequencing the most valuable type-strain genomes for metagenomic binning, comparative biology and taxonomic classification.</title>
        <authorList>
            <person name="Goeker M."/>
        </authorList>
    </citation>
    <scope>NUCLEOTIDE SEQUENCE [LARGE SCALE GENOMIC DNA]</scope>
    <source>
        <strain evidence="4 5">DSM 10617</strain>
    </source>
</reference>
<comment type="similarity">
    <text evidence="1">Belongs to the metallo-dependent hydrolases superfamily. ATZ/TRZ family.</text>
</comment>
<gene>
    <name evidence="4" type="ORF">EV685_3287</name>
</gene>
<dbReference type="EMBL" id="SGWV01000011">
    <property type="protein sequence ID" value="RZS52098.1"/>
    <property type="molecule type" value="Genomic_DNA"/>
</dbReference>
<dbReference type="SUPFAM" id="SSF51338">
    <property type="entry name" value="Composite domain of metallo-dependent hydrolases"/>
    <property type="match status" value="1"/>
</dbReference>
<dbReference type="Proteomes" id="UP000293433">
    <property type="component" value="Unassembled WGS sequence"/>
</dbReference>